<keyword evidence="10" id="KW-0968">Cytoplasmic vesicle</keyword>
<name>A0A918DAA5_9ACTN</name>
<dbReference type="GO" id="GO:0031410">
    <property type="term" value="C:cytoplasmic vesicle"/>
    <property type="evidence" value="ECO:0007669"/>
    <property type="project" value="UniProtKB-KW"/>
</dbReference>
<dbReference type="Gene3D" id="1.20.1510.10">
    <property type="entry name" value="Cation efflux protein transmembrane domain"/>
    <property type="match status" value="1"/>
</dbReference>
<sequence length="211" mass="22027">MASNSPAASVGTDRLLRRGFALEWATLAWNVIGIVVLAFAAVAARSVALAGFGLDSLIEIGASTVVIWELSGTGVERQRRAMRLIGAGFVALALYLLVQSTWVLATGFHAHHSPAGIAWTAVTAVVMFALAWGKARSGAALDNPVLRTEGRVTLIDGLLATAVLLGLVLNSALGFWWADPLAGYVIVYYGIKEARAALTHCASPVDGDAAT</sequence>
<evidence type="ECO:0000256" key="8">
    <source>
        <dbReference type="ARBA" id="ARBA00023018"/>
    </source>
</evidence>
<keyword evidence="8" id="KW-0770">Synapse</keyword>
<comment type="subcellular location">
    <subcellularLocation>
        <location evidence="2">Cytoplasmic vesicle</location>
        <location evidence="2">Secretory vesicle</location>
        <location evidence="2">Synaptic vesicle membrane</location>
        <topology evidence="2">Multi-pass membrane protein</topology>
    </subcellularLocation>
    <subcellularLocation>
        <location evidence="1">Early endosome membrane</location>
    </subcellularLocation>
</comment>
<dbReference type="PANTHER" id="PTHR31937">
    <property type="entry name" value="TRANSMEMBRANE PROTEIN 163"/>
    <property type="match status" value="1"/>
</dbReference>
<dbReference type="AlphaFoldDB" id="A0A918DAA5"/>
<evidence type="ECO:0000256" key="9">
    <source>
        <dbReference type="ARBA" id="ARBA00023136"/>
    </source>
</evidence>
<dbReference type="InterPro" id="IPR026765">
    <property type="entry name" value="Tmem163"/>
</dbReference>
<protein>
    <recommendedName>
        <fullName evidence="14">Cation transporter</fullName>
    </recommendedName>
</protein>
<proteinExistence type="inferred from homology"/>
<evidence type="ECO:0000256" key="10">
    <source>
        <dbReference type="ARBA" id="ARBA00023329"/>
    </source>
</evidence>
<evidence type="ECO:0000256" key="4">
    <source>
        <dbReference type="ARBA" id="ARBA00022692"/>
    </source>
</evidence>
<dbReference type="Proteomes" id="UP000600365">
    <property type="component" value="Unassembled WGS sequence"/>
</dbReference>
<reference evidence="12 13" key="1">
    <citation type="journal article" date="2014" name="Int. J. Syst. Evol. Microbiol.">
        <title>Complete genome sequence of Corynebacterium casei LMG S-19264T (=DSM 44701T), isolated from a smear-ripened cheese.</title>
        <authorList>
            <consortium name="US DOE Joint Genome Institute (JGI-PGF)"/>
            <person name="Walter F."/>
            <person name="Albersmeier A."/>
            <person name="Kalinowski J."/>
            <person name="Ruckert C."/>
        </authorList>
    </citation>
    <scope>NUCLEOTIDE SEQUENCE [LARGE SCALE GENOMIC DNA]</scope>
    <source>
        <strain evidence="12 13">CGMCC 4.7111</strain>
    </source>
</reference>
<feature type="transmembrane region" description="Helical" evidence="11">
    <location>
        <begin position="116"/>
        <end position="133"/>
    </location>
</feature>
<evidence type="ECO:0000313" key="13">
    <source>
        <dbReference type="Proteomes" id="UP000600365"/>
    </source>
</evidence>
<comment type="caution">
    <text evidence="12">The sequence shown here is derived from an EMBL/GenBank/DDBJ whole genome shotgun (WGS) entry which is preliminary data.</text>
</comment>
<evidence type="ECO:0000256" key="5">
    <source>
        <dbReference type="ARBA" id="ARBA00022753"/>
    </source>
</evidence>
<dbReference type="GO" id="GO:0008324">
    <property type="term" value="F:monoatomic cation transmembrane transporter activity"/>
    <property type="evidence" value="ECO:0007669"/>
    <property type="project" value="InterPro"/>
</dbReference>
<keyword evidence="7 11" id="KW-1133">Transmembrane helix</keyword>
<evidence type="ECO:0000256" key="3">
    <source>
        <dbReference type="ARBA" id="ARBA00008731"/>
    </source>
</evidence>
<evidence type="ECO:0000256" key="11">
    <source>
        <dbReference type="SAM" id="Phobius"/>
    </source>
</evidence>
<dbReference type="RefSeq" id="WP_189192272.1">
    <property type="nucleotide sequence ID" value="NZ_BMMM01000030.1"/>
</dbReference>
<evidence type="ECO:0000256" key="6">
    <source>
        <dbReference type="ARBA" id="ARBA00022833"/>
    </source>
</evidence>
<comment type="similarity">
    <text evidence="3">Belongs to the TMEM163 family.</text>
</comment>
<dbReference type="GO" id="GO:0016020">
    <property type="term" value="C:membrane"/>
    <property type="evidence" value="ECO:0007669"/>
    <property type="project" value="InterPro"/>
</dbReference>
<keyword evidence="6" id="KW-0862">Zinc</keyword>
<dbReference type="EMBL" id="BMMM01000030">
    <property type="protein sequence ID" value="GGN94253.1"/>
    <property type="molecule type" value="Genomic_DNA"/>
</dbReference>
<evidence type="ECO:0000313" key="12">
    <source>
        <dbReference type="EMBL" id="GGN94253.1"/>
    </source>
</evidence>
<evidence type="ECO:0000256" key="2">
    <source>
        <dbReference type="ARBA" id="ARBA00004644"/>
    </source>
</evidence>
<keyword evidence="5" id="KW-0967">Endosome</keyword>
<keyword evidence="4 11" id="KW-0812">Transmembrane</keyword>
<dbReference type="SUPFAM" id="SSF161111">
    <property type="entry name" value="Cation efflux protein transmembrane domain-like"/>
    <property type="match status" value="1"/>
</dbReference>
<evidence type="ECO:0000256" key="7">
    <source>
        <dbReference type="ARBA" id="ARBA00022989"/>
    </source>
</evidence>
<organism evidence="12 13">
    <name type="scientific">Streptomyces albiflavescens</name>
    <dbReference type="NCBI Taxonomy" id="1623582"/>
    <lineage>
        <taxon>Bacteria</taxon>
        <taxon>Bacillati</taxon>
        <taxon>Actinomycetota</taxon>
        <taxon>Actinomycetes</taxon>
        <taxon>Kitasatosporales</taxon>
        <taxon>Streptomycetaceae</taxon>
        <taxon>Streptomyces</taxon>
    </lineage>
</organism>
<feature type="transmembrane region" description="Helical" evidence="11">
    <location>
        <begin position="154"/>
        <end position="178"/>
    </location>
</feature>
<feature type="transmembrane region" description="Helical" evidence="11">
    <location>
        <begin position="82"/>
        <end position="104"/>
    </location>
</feature>
<keyword evidence="9 11" id="KW-0472">Membrane</keyword>
<gene>
    <name evidence="12" type="ORF">GCM10011579_093560</name>
</gene>
<evidence type="ECO:0008006" key="14">
    <source>
        <dbReference type="Google" id="ProtNLM"/>
    </source>
</evidence>
<dbReference type="InterPro" id="IPR027469">
    <property type="entry name" value="Cation_efflux_TMD_sf"/>
</dbReference>
<evidence type="ECO:0000256" key="1">
    <source>
        <dbReference type="ARBA" id="ARBA00004146"/>
    </source>
</evidence>
<feature type="transmembrane region" description="Helical" evidence="11">
    <location>
        <begin position="21"/>
        <end position="43"/>
    </location>
</feature>
<accession>A0A918DAA5</accession>
<keyword evidence="13" id="KW-1185">Reference proteome</keyword>
<dbReference type="PANTHER" id="PTHR31937:SF2">
    <property type="entry name" value="TRANSMEMBRANE PROTEIN 163"/>
    <property type="match status" value="1"/>
</dbReference>